<dbReference type="GO" id="GO:0008483">
    <property type="term" value="F:transaminase activity"/>
    <property type="evidence" value="ECO:0007669"/>
    <property type="project" value="UniProtKB-KW"/>
</dbReference>
<protein>
    <submittedName>
        <fullName evidence="7">Aspartate aminotransferase family protein</fullName>
    </submittedName>
</protein>
<accession>A0A918XEY8</accession>
<reference evidence="7" key="2">
    <citation type="submission" date="2020-09" db="EMBL/GenBank/DDBJ databases">
        <authorList>
            <person name="Sun Q."/>
            <person name="Kim S."/>
        </authorList>
    </citation>
    <scope>NUCLEOTIDE SEQUENCE</scope>
    <source>
        <strain evidence="7">KCTC 23430</strain>
    </source>
</reference>
<dbReference type="FunFam" id="3.40.640.10:FF:000014">
    <property type="entry name" value="Adenosylmethionine-8-amino-7-oxononanoate aminotransferase, probable"/>
    <property type="match status" value="1"/>
</dbReference>
<keyword evidence="5 6" id="KW-0663">Pyridoxal phosphate</keyword>
<dbReference type="PIRSF" id="PIRSF000521">
    <property type="entry name" value="Transaminase_4ab_Lys_Orn"/>
    <property type="match status" value="1"/>
</dbReference>
<dbReference type="Proteomes" id="UP000644693">
    <property type="component" value="Unassembled WGS sequence"/>
</dbReference>
<dbReference type="CDD" id="cd00610">
    <property type="entry name" value="OAT_like"/>
    <property type="match status" value="1"/>
</dbReference>
<comment type="cofactor">
    <cofactor evidence="1">
        <name>pyridoxal 5'-phosphate</name>
        <dbReference type="ChEBI" id="CHEBI:597326"/>
    </cofactor>
</comment>
<dbReference type="InterPro" id="IPR015424">
    <property type="entry name" value="PyrdxlP-dep_Trfase"/>
</dbReference>
<evidence type="ECO:0000256" key="4">
    <source>
        <dbReference type="ARBA" id="ARBA00022679"/>
    </source>
</evidence>
<evidence type="ECO:0000256" key="3">
    <source>
        <dbReference type="ARBA" id="ARBA00022576"/>
    </source>
</evidence>
<dbReference type="AlphaFoldDB" id="A0A918XEY8"/>
<dbReference type="SUPFAM" id="SSF53383">
    <property type="entry name" value="PLP-dependent transferases"/>
    <property type="match status" value="1"/>
</dbReference>
<evidence type="ECO:0000256" key="1">
    <source>
        <dbReference type="ARBA" id="ARBA00001933"/>
    </source>
</evidence>
<evidence type="ECO:0000313" key="7">
    <source>
        <dbReference type="EMBL" id="GHD28661.1"/>
    </source>
</evidence>
<dbReference type="InterPro" id="IPR015421">
    <property type="entry name" value="PyrdxlP-dep_Trfase_major"/>
</dbReference>
<dbReference type="Gene3D" id="3.90.1150.10">
    <property type="entry name" value="Aspartate Aminotransferase, domain 1"/>
    <property type="match status" value="1"/>
</dbReference>
<evidence type="ECO:0000256" key="6">
    <source>
        <dbReference type="RuleBase" id="RU003560"/>
    </source>
</evidence>
<dbReference type="Gene3D" id="3.40.640.10">
    <property type="entry name" value="Type I PLP-dependent aspartate aminotransferase-like (Major domain)"/>
    <property type="match status" value="1"/>
</dbReference>
<sequence>MSDINIDNWWLPFTNVRAFQDNPRIFSRAEGCFLYKQDGSEVLDITAGLWCCNVGHGRREIADAVHKQLMTLDYAPPFQFGTPPGFEFAQRITQHTPADINRVFFTNSGSEAVDTALKIAHLYQHARDKGGKQRFISREQGYHGVNVGGTSMQGLPTNRHGFPVLDRVDFLPGMLDISRNAFSRGSPAHGTEEMAAAFENIVAMRGADSICAVIIEPVSGAGGMVPPPQGYLKKVRELCDKHDILLIFDEVITGFGRTGSAFAATEFDVVPDIMTTAKGINGGTVPMGAVLIKDEIQQAIFDAAPNTLPEFFHGNTYAGAPVAAAAGLAAMDIYEQEGLLTCGSGEKGKYWEDALHSLADLPQVIDIRNYGLLGAVSFDPMELPAKSLGPKIHQRCFDNGLLCRAVGDNMVMSPPLSISHQEIDLFISRFRQSVTEVLGQPSSPAVATG</sequence>
<dbReference type="PANTHER" id="PTHR43094:SF1">
    <property type="entry name" value="AMINOTRANSFERASE CLASS-III"/>
    <property type="match status" value="1"/>
</dbReference>
<dbReference type="InterPro" id="IPR049704">
    <property type="entry name" value="Aminotrans_3_PPA_site"/>
</dbReference>
<comment type="similarity">
    <text evidence="2 6">Belongs to the class-III pyridoxal-phosphate-dependent aminotransferase family.</text>
</comment>
<keyword evidence="8" id="KW-1185">Reference proteome</keyword>
<comment type="caution">
    <text evidence="7">The sequence shown here is derived from an EMBL/GenBank/DDBJ whole genome shotgun (WGS) entry which is preliminary data.</text>
</comment>
<evidence type="ECO:0000256" key="5">
    <source>
        <dbReference type="ARBA" id="ARBA00022898"/>
    </source>
</evidence>
<reference evidence="7" key="1">
    <citation type="journal article" date="2014" name="Int. J. Syst. Evol. Microbiol.">
        <title>Complete genome sequence of Corynebacterium casei LMG S-19264T (=DSM 44701T), isolated from a smear-ripened cheese.</title>
        <authorList>
            <consortium name="US DOE Joint Genome Institute (JGI-PGF)"/>
            <person name="Walter F."/>
            <person name="Albersmeier A."/>
            <person name="Kalinowski J."/>
            <person name="Ruckert C."/>
        </authorList>
    </citation>
    <scope>NUCLEOTIDE SEQUENCE</scope>
    <source>
        <strain evidence="7">KCTC 23430</strain>
    </source>
</reference>
<proteinExistence type="inferred from homology"/>
<keyword evidence="3 7" id="KW-0032">Aminotransferase</keyword>
<organism evidence="7 8">
    <name type="scientific">Parahalioglobus pacificus</name>
    <dbReference type="NCBI Taxonomy" id="930806"/>
    <lineage>
        <taxon>Bacteria</taxon>
        <taxon>Pseudomonadati</taxon>
        <taxon>Pseudomonadota</taxon>
        <taxon>Gammaproteobacteria</taxon>
        <taxon>Cellvibrionales</taxon>
        <taxon>Halieaceae</taxon>
        <taxon>Parahalioglobus</taxon>
    </lineage>
</organism>
<dbReference type="InterPro" id="IPR005814">
    <property type="entry name" value="Aminotrans_3"/>
</dbReference>
<gene>
    <name evidence="7" type="primary">bioA</name>
    <name evidence="7" type="ORF">GCM10007053_08250</name>
</gene>
<dbReference type="InterPro" id="IPR015422">
    <property type="entry name" value="PyrdxlP-dep_Trfase_small"/>
</dbReference>
<keyword evidence="4" id="KW-0808">Transferase</keyword>
<dbReference type="EMBL" id="BMYM01000001">
    <property type="protein sequence ID" value="GHD28661.1"/>
    <property type="molecule type" value="Genomic_DNA"/>
</dbReference>
<dbReference type="PANTHER" id="PTHR43094">
    <property type="entry name" value="AMINOTRANSFERASE"/>
    <property type="match status" value="1"/>
</dbReference>
<dbReference type="Pfam" id="PF00202">
    <property type="entry name" value="Aminotran_3"/>
    <property type="match status" value="1"/>
</dbReference>
<dbReference type="PROSITE" id="PS00600">
    <property type="entry name" value="AA_TRANSFER_CLASS_3"/>
    <property type="match status" value="1"/>
</dbReference>
<dbReference type="RefSeq" id="WP_189475378.1">
    <property type="nucleotide sequence ID" value="NZ_BMYM01000001.1"/>
</dbReference>
<name>A0A918XEY8_9GAMM</name>
<evidence type="ECO:0000313" key="8">
    <source>
        <dbReference type="Proteomes" id="UP000644693"/>
    </source>
</evidence>
<evidence type="ECO:0000256" key="2">
    <source>
        <dbReference type="ARBA" id="ARBA00008954"/>
    </source>
</evidence>
<dbReference type="GO" id="GO:0030170">
    <property type="term" value="F:pyridoxal phosphate binding"/>
    <property type="evidence" value="ECO:0007669"/>
    <property type="project" value="InterPro"/>
</dbReference>